<proteinExistence type="predicted"/>
<reference evidence="2 3" key="1">
    <citation type="submission" date="2023-03" db="EMBL/GenBank/DDBJ databases">
        <title>Complete genome sequences of several Auritidibacter ignavus strains isolated from ear infections.</title>
        <authorList>
            <person name="Baehr T."/>
            <person name="Baumhoegger A.M."/>
        </authorList>
    </citation>
    <scope>NUCLEOTIDE SEQUENCE [LARGE SCALE GENOMIC DNA]</scope>
    <source>
        <strain evidence="2 3">BABAE-6</strain>
    </source>
</reference>
<dbReference type="InterPro" id="IPR016181">
    <property type="entry name" value="Acyl_CoA_acyltransferase"/>
</dbReference>
<dbReference type="Gene3D" id="3.40.630.30">
    <property type="match status" value="1"/>
</dbReference>
<dbReference type="Proteomes" id="UP001224674">
    <property type="component" value="Chromosome"/>
</dbReference>
<dbReference type="PANTHER" id="PTHR43328">
    <property type="entry name" value="ACETYLTRANSFERASE-RELATED"/>
    <property type="match status" value="1"/>
</dbReference>
<dbReference type="PROSITE" id="PS51186">
    <property type="entry name" value="GNAT"/>
    <property type="match status" value="1"/>
</dbReference>
<name>A0AAJ6APX5_9MICC</name>
<dbReference type="AlphaFoldDB" id="A0AAJ6APX5"/>
<evidence type="ECO:0000259" key="1">
    <source>
        <dbReference type="PROSITE" id="PS51186"/>
    </source>
</evidence>
<dbReference type="EMBL" id="CP122566">
    <property type="protein sequence ID" value="WGH94121.1"/>
    <property type="molecule type" value="Genomic_DNA"/>
</dbReference>
<evidence type="ECO:0000313" key="2">
    <source>
        <dbReference type="EMBL" id="WGH94121.1"/>
    </source>
</evidence>
<dbReference type="InterPro" id="IPR000182">
    <property type="entry name" value="GNAT_dom"/>
</dbReference>
<feature type="domain" description="N-acetyltransferase" evidence="1">
    <location>
        <begin position="1"/>
        <end position="156"/>
    </location>
</feature>
<dbReference type="SUPFAM" id="SSF55729">
    <property type="entry name" value="Acyl-CoA N-acyltransferases (Nat)"/>
    <property type="match status" value="1"/>
</dbReference>
<dbReference type="GO" id="GO:0016747">
    <property type="term" value="F:acyltransferase activity, transferring groups other than amino-acyl groups"/>
    <property type="evidence" value="ECO:0007669"/>
    <property type="project" value="InterPro"/>
</dbReference>
<evidence type="ECO:0000313" key="3">
    <source>
        <dbReference type="Proteomes" id="UP001224674"/>
    </source>
</evidence>
<accession>A0AAJ6APX5</accession>
<keyword evidence="3" id="KW-1185">Reference proteome</keyword>
<protein>
    <submittedName>
        <fullName evidence="2">GNAT family N-acetyltransferase</fullName>
    </submittedName>
</protein>
<gene>
    <name evidence="2" type="ORF">QDX21_04845</name>
</gene>
<dbReference type="RefSeq" id="WP_110098717.1">
    <property type="nucleotide sequence ID" value="NZ_CP122561.1"/>
</dbReference>
<dbReference type="GeneID" id="83695293"/>
<dbReference type="PANTHER" id="PTHR43328:SF1">
    <property type="entry name" value="N-ACETYLTRANSFERASE DOMAIN-CONTAINING PROTEIN"/>
    <property type="match status" value="1"/>
</dbReference>
<organism evidence="2 3">
    <name type="scientific">Auritidibacter ignavus</name>
    <dbReference type="NCBI Taxonomy" id="678932"/>
    <lineage>
        <taxon>Bacteria</taxon>
        <taxon>Bacillati</taxon>
        <taxon>Actinomycetota</taxon>
        <taxon>Actinomycetes</taxon>
        <taxon>Micrococcales</taxon>
        <taxon>Micrococcaceae</taxon>
        <taxon>Auritidibacter</taxon>
    </lineage>
</organism>
<dbReference type="Pfam" id="PF13302">
    <property type="entry name" value="Acetyltransf_3"/>
    <property type="match status" value="1"/>
</dbReference>
<sequence>MILREVRTEDLDEFFVHQQDTLANLMAAFAPRNPQDRGVFDFHWNSLLHDENTIVRTIEENGQVAGALICLNIDEIPELSFWTAREFWDQGITTAAVDQFLEDFQQRPIRAMVPADNAGSQKVLTRRGFEKIGEEQSFSNARAEIITEDVLELNQP</sequence>